<dbReference type="SUPFAM" id="SSF81383">
    <property type="entry name" value="F-box domain"/>
    <property type="match status" value="1"/>
</dbReference>
<dbReference type="PROSITE" id="PS50181">
    <property type="entry name" value="FBOX"/>
    <property type="match status" value="1"/>
</dbReference>
<dbReference type="InterPro" id="IPR050232">
    <property type="entry name" value="FBL13/AtMIF1-like"/>
</dbReference>
<dbReference type="Pfam" id="PF08387">
    <property type="entry name" value="FBD"/>
    <property type="match status" value="1"/>
</dbReference>
<protein>
    <recommendedName>
        <fullName evidence="1">F-box domain-containing protein</fullName>
    </recommendedName>
</protein>
<evidence type="ECO:0000313" key="2">
    <source>
        <dbReference type="EMBL" id="KAJ8424425.1"/>
    </source>
</evidence>
<dbReference type="Pfam" id="PF00646">
    <property type="entry name" value="F-box"/>
    <property type="match status" value="1"/>
</dbReference>
<organism evidence="2 3">
    <name type="scientific">Carnegiea gigantea</name>
    <dbReference type="NCBI Taxonomy" id="171969"/>
    <lineage>
        <taxon>Eukaryota</taxon>
        <taxon>Viridiplantae</taxon>
        <taxon>Streptophyta</taxon>
        <taxon>Embryophyta</taxon>
        <taxon>Tracheophyta</taxon>
        <taxon>Spermatophyta</taxon>
        <taxon>Magnoliopsida</taxon>
        <taxon>eudicotyledons</taxon>
        <taxon>Gunneridae</taxon>
        <taxon>Pentapetalae</taxon>
        <taxon>Caryophyllales</taxon>
        <taxon>Cactineae</taxon>
        <taxon>Cactaceae</taxon>
        <taxon>Cactoideae</taxon>
        <taxon>Echinocereeae</taxon>
        <taxon>Carnegiea</taxon>
    </lineage>
</organism>
<dbReference type="InterPro" id="IPR055411">
    <property type="entry name" value="LRR_FXL15/At3g58940/PEG3-like"/>
</dbReference>
<dbReference type="PANTHER" id="PTHR31900:SF27">
    <property type="entry name" value="FBD DOMAIN-CONTAINING PROTEIN"/>
    <property type="match status" value="1"/>
</dbReference>
<comment type="caution">
    <text evidence="2">The sequence shown here is derived from an EMBL/GenBank/DDBJ whole genome shotgun (WGS) entry which is preliminary data.</text>
</comment>
<dbReference type="InterPro" id="IPR001810">
    <property type="entry name" value="F-box_dom"/>
</dbReference>
<dbReference type="PANTHER" id="PTHR31900">
    <property type="entry name" value="F-BOX/RNI SUPERFAMILY PROTEIN-RELATED"/>
    <property type="match status" value="1"/>
</dbReference>
<dbReference type="InterPro" id="IPR053781">
    <property type="entry name" value="F-box_AtFBL13-like"/>
</dbReference>
<dbReference type="Gene3D" id="3.80.10.10">
    <property type="entry name" value="Ribonuclease Inhibitor"/>
    <property type="match status" value="1"/>
</dbReference>
<name>A0A9Q1GSQ0_9CARY</name>
<accession>A0A9Q1GSQ0</accession>
<evidence type="ECO:0000259" key="1">
    <source>
        <dbReference type="PROSITE" id="PS50181"/>
    </source>
</evidence>
<dbReference type="InterPro" id="IPR036047">
    <property type="entry name" value="F-box-like_dom_sf"/>
</dbReference>
<dbReference type="AlphaFoldDB" id="A0A9Q1GSQ0"/>
<dbReference type="SUPFAM" id="SSF52047">
    <property type="entry name" value="RNI-like"/>
    <property type="match status" value="1"/>
</dbReference>
<dbReference type="EMBL" id="JAKOGI010001681">
    <property type="protein sequence ID" value="KAJ8424425.1"/>
    <property type="molecule type" value="Genomic_DNA"/>
</dbReference>
<dbReference type="SMART" id="SM00579">
    <property type="entry name" value="FBD"/>
    <property type="match status" value="1"/>
</dbReference>
<gene>
    <name evidence="2" type="ORF">Cgig2_010654</name>
</gene>
<proteinExistence type="predicted"/>
<dbReference type="Gene3D" id="1.20.1280.50">
    <property type="match status" value="1"/>
</dbReference>
<sequence>MESNPELEQLCLQGEGGDGSGLEKVDRISNLPDEIIRYMLSFVKPQEAVRTSILSKRWRYLWKGSITRISLCYTEGIFTVHRFENFVHQVLRHCTSMNLEEFNLYCPEHIDFSFLSGWIRRAQECDIKKLDLHVDMRELDMLPEWAFPRCILTCTTLVALELGSYFDIEVPDTVSCFPHLKSIHLYFVFPNHYDAIHRLLSCCPVLEELQLHGQFDSLKMLTFHISIPTLRRFALWIKDDDPAAINDNKIIINTPNLEYLSIFDNSFSRYVLKNLDRVHNVDIGYEATCLGDLLPVHINHLFELFKGIGETKLLILRTHPLEVLDSALSYPWPTFPSLEEFCYIEHQYIPLQSVPNCLLQCLKKIGIQPFIAENEDEMQIVKYLLNNARVLELMVIGYPPMKQNVIEKLLAIPRASKTCDMKLSSTTEKAQYKNKIHPGLYNFWVSFCSQSCASNDEDWRTQQWSANVRQKGMKFKIAI</sequence>
<dbReference type="SMART" id="SM00256">
    <property type="entry name" value="FBOX"/>
    <property type="match status" value="1"/>
</dbReference>
<dbReference type="Proteomes" id="UP001153076">
    <property type="component" value="Unassembled WGS sequence"/>
</dbReference>
<dbReference type="OrthoDB" id="1298252at2759"/>
<dbReference type="InterPro" id="IPR006566">
    <property type="entry name" value="FBD"/>
</dbReference>
<reference evidence="2" key="1">
    <citation type="submission" date="2022-04" db="EMBL/GenBank/DDBJ databases">
        <title>Carnegiea gigantea Genome sequencing and assembly v2.</title>
        <authorList>
            <person name="Copetti D."/>
            <person name="Sanderson M.J."/>
            <person name="Burquez A."/>
            <person name="Wojciechowski M.F."/>
        </authorList>
    </citation>
    <scope>NUCLEOTIDE SEQUENCE</scope>
    <source>
        <strain evidence="2">SGP5-SGP5p</strain>
        <tissue evidence="2">Aerial part</tissue>
    </source>
</reference>
<dbReference type="InterPro" id="IPR032675">
    <property type="entry name" value="LRR_dom_sf"/>
</dbReference>
<keyword evidence="3" id="KW-1185">Reference proteome</keyword>
<feature type="domain" description="F-box" evidence="1">
    <location>
        <begin position="25"/>
        <end position="61"/>
    </location>
</feature>
<evidence type="ECO:0000313" key="3">
    <source>
        <dbReference type="Proteomes" id="UP001153076"/>
    </source>
</evidence>
<dbReference type="CDD" id="cd22160">
    <property type="entry name" value="F-box_AtFBL13-like"/>
    <property type="match status" value="1"/>
</dbReference>
<dbReference type="Pfam" id="PF24758">
    <property type="entry name" value="LRR_At5g56370"/>
    <property type="match status" value="1"/>
</dbReference>